<evidence type="ECO:0000313" key="3">
    <source>
        <dbReference type="Proteomes" id="UP001642484"/>
    </source>
</evidence>
<dbReference type="Proteomes" id="UP001642484">
    <property type="component" value="Unassembled WGS sequence"/>
</dbReference>
<organism evidence="2 3">
    <name type="scientific">Durusdinium trenchii</name>
    <dbReference type="NCBI Taxonomy" id="1381693"/>
    <lineage>
        <taxon>Eukaryota</taxon>
        <taxon>Sar</taxon>
        <taxon>Alveolata</taxon>
        <taxon>Dinophyceae</taxon>
        <taxon>Suessiales</taxon>
        <taxon>Symbiodiniaceae</taxon>
        <taxon>Durusdinium</taxon>
    </lineage>
</organism>
<gene>
    <name evidence="2" type="ORF">CCMP2556_LOCUS27951</name>
</gene>
<feature type="chain" id="PRO_5046138175" description="SH3 domain-containing protein" evidence="1">
    <location>
        <begin position="34"/>
        <end position="153"/>
    </location>
</feature>
<evidence type="ECO:0000256" key="1">
    <source>
        <dbReference type="SAM" id="SignalP"/>
    </source>
</evidence>
<sequence length="153" mass="17272">MVKRGGRGPCNALLGLLLASSCHFLALLEQGRAMTGAYSGRMYFHKPVGYSPATSAVKSPVQLPSDEALAESLRKRQEELQKPRRYVVRTQRGFLNVHADPDDPYRSDNVVGRLWEGEIVTGLEDRGDWLRHDHGGWSIRFHGGFEWLRPLDE</sequence>
<evidence type="ECO:0000313" key="2">
    <source>
        <dbReference type="EMBL" id="CAK9056417.1"/>
    </source>
</evidence>
<comment type="caution">
    <text evidence="2">The sequence shown here is derived from an EMBL/GenBank/DDBJ whole genome shotgun (WGS) entry which is preliminary data.</text>
</comment>
<keyword evidence="3" id="KW-1185">Reference proteome</keyword>
<proteinExistence type="predicted"/>
<name>A0ABP0N0I1_9DINO</name>
<evidence type="ECO:0008006" key="4">
    <source>
        <dbReference type="Google" id="ProtNLM"/>
    </source>
</evidence>
<keyword evidence="1" id="KW-0732">Signal</keyword>
<dbReference type="EMBL" id="CAXAMN010020668">
    <property type="protein sequence ID" value="CAK9056417.1"/>
    <property type="molecule type" value="Genomic_DNA"/>
</dbReference>
<accession>A0ABP0N0I1</accession>
<reference evidence="2 3" key="1">
    <citation type="submission" date="2024-02" db="EMBL/GenBank/DDBJ databases">
        <authorList>
            <person name="Chen Y."/>
            <person name="Shah S."/>
            <person name="Dougan E. K."/>
            <person name="Thang M."/>
            <person name="Chan C."/>
        </authorList>
    </citation>
    <scope>NUCLEOTIDE SEQUENCE [LARGE SCALE GENOMIC DNA]</scope>
</reference>
<feature type="signal peptide" evidence="1">
    <location>
        <begin position="1"/>
        <end position="33"/>
    </location>
</feature>
<dbReference type="PROSITE" id="PS51257">
    <property type="entry name" value="PROKAR_LIPOPROTEIN"/>
    <property type="match status" value="1"/>
</dbReference>
<protein>
    <recommendedName>
        <fullName evidence="4">SH3 domain-containing protein</fullName>
    </recommendedName>
</protein>